<name>A0A231GV92_9NOCA</name>
<reference evidence="1 2" key="1">
    <citation type="submission" date="2017-07" db="EMBL/GenBank/DDBJ databases">
        <title>First draft Genome Sequence of Nocardia cerradoensis isolated from human infection.</title>
        <authorList>
            <person name="Carrasco G."/>
        </authorList>
    </citation>
    <scope>NUCLEOTIDE SEQUENCE [LARGE SCALE GENOMIC DNA]</scope>
    <source>
        <strain evidence="1 2">CNM20130759</strain>
    </source>
</reference>
<keyword evidence="2" id="KW-1185">Reference proteome</keyword>
<comment type="caution">
    <text evidence="1">The sequence shown here is derived from an EMBL/GenBank/DDBJ whole genome shotgun (WGS) entry which is preliminary data.</text>
</comment>
<gene>
    <name evidence="1" type="ORF">B7C42_07348</name>
</gene>
<organism evidence="1 2">
    <name type="scientific">Nocardia cerradoensis</name>
    <dbReference type="NCBI Taxonomy" id="85688"/>
    <lineage>
        <taxon>Bacteria</taxon>
        <taxon>Bacillati</taxon>
        <taxon>Actinomycetota</taxon>
        <taxon>Actinomycetes</taxon>
        <taxon>Mycobacteriales</taxon>
        <taxon>Nocardiaceae</taxon>
        <taxon>Nocardia</taxon>
    </lineage>
</organism>
<dbReference type="EMBL" id="NGAF01000030">
    <property type="protein sequence ID" value="OXR40539.1"/>
    <property type="molecule type" value="Genomic_DNA"/>
</dbReference>
<dbReference type="AlphaFoldDB" id="A0A231GV92"/>
<evidence type="ECO:0000313" key="1">
    <source>
        <dbReference type="EMBL" id="OXR40539.1"/>
    </source>
</evidence>
<evidence type="ECO:0000313" key="2">
    <source>
        <dbReference type="Proteomes" id="UP000215506"/>
    </source>
</evidence>
<dbReference type="Proteomes" id="UP000215506">
    <property type="component" value="Unassembled WGS sequence"/>
</dbReference>
<protein>
    <submittedName>
        <fullName evidence="1">Uncharacterized protein</fullName>
    </submittedName>
</protein>
<accession>A0A231GV92</accession>
<sequence length="31" mass="2983">MDLSTAFNLFLSLLGINLGAGGQLGAGTGSS</sequence>
<proteinExistence type="predicted"/>